<feature type="compositionally biased region" description="Polar residues" evidence="3">
    <location>
        <begin position="1108"/>
        <end position="1118"/>
    </location>
</feature>
<dbReference type="Proteomes" id="UP001159428">
    <property type="component" value="Unassembled WGS sequence"/>
</dbReference>
<feature type="region of interest" description="Disordered" evidence="3">
    <location>
        <begin position="789"/>
        <end position="891"/>
    </location>
</feature>
<feature type="compositionally biased region" description="Basic and acidic residues" evidence="3">
    <location>
        <begin position="805"/>
        <end position="814"/>
    </location>
</feature>
<feature type="compositionally biased region" description="Polar residues" evidence="3">
    <location>
        <begin position="816"/>
        <end position="849"/>
    </location>
</feature>
<dbReference type="EMBL" id="CALNXJ010000059">
    <property type="protein sequence ID" value="CAH3155864.1"/>
    <property type="molecule type" value="Genomic_DNA"/>
</dbReference>
<evidence type="ECO:0000259" key="5">
    <source>
        <dbReference type="PROSITE" id="PS51670"/>
    </source>
</evidence>
<dbReference type="InterPro" id="IPR003582">
    <property type="entry name" value="ShKT_dom"/>
</dbReference>
<evidence type="ECO:0000313" key="7">
    <source>
        <dbReference type="Proteomes" id="UP001159428"/>
    </source>
</evidence>
<feature type="transmembrane region" description="Helical" evidence="4">
    <location>
        <begin position="57"/>
        <end position="75"/>
    </location>
</feature>
<name>A0AAU9XRI4_9CNID</name>
<feature type="compositionally biased region" description="Low complexity" evidence="3">
    <location>
        <begin position="851"/>
        <end position="891"/>
    </location>
</feature>
<feature type="compositionally biased region" description="Low complexity" evidence="3">
    <location>
        <begin position="1268"/>
        <end position="1290"/>
    </location>
</feature>
<feature type="region of interest" description="Disordered" evidence="3">
    <location>
        <begin position="506"/>
        <end position="562"/>
    </location>
</feature>
<evidence type="ECO:0000256" key="3">
    <source>
        <dbReference type="SAM" id="MobiDB-lite"/>
    </source>
</evidence>
<feature type="compositionally biased region" description="Basic and acidic residues" evidence="3">
    <location>
        <begin position="170"/>
        <end position="181"/>
    </location>
</feature>
<comment type="caution">
    <text evidence="6">The sequence shown here is derived from an EMBL/GenBank/DDBJ whole genome shotgun (WGS) entry which is preliminary data.</text>
</comment>
<keyword evidence="2" id="KW-1015">Disulfide bond</keyword>
<evidence type="ECO:0000256" key="4">
    <source>
        <dbReference type="SAM" id="Phobius"/>
    </source>
</evidence>
<feature type="region of interest" description="Disordered" evidence="3">
    <location>
        <begin position="156"/>
        <end position="181"/>
    </location>
</feature>
<protein>
    <recommendedName>
        <fullName evidence="5">ShKT domain-containing protein</fullName>
    </recommendedName>
</protein>
<keyword evidence="7" id="KW-1185">Reference proteome</keyword>
<organism evidence="6 7">
    <name type="scientific">Pocillopora meandrina</name>
    <dbReference type="NCBI Taxonomy" id="46732"/>
    <lineage>
        <taxon>Eukaryota</taxon>
        <taxon>Metazoa</taxon>
        <taxon>Cnidaria</taxon>
        <taxon>Anthozoa</taxon>
        <taxon>Hexacorallia</taxon>
        <taxon>Scleractinia</taxon>
        <taxon>Astrocoeniina</taxon>
        <taxon>Pocilloporidae</taxon>
        <taxon>Pocillopora</taxon>
    </lineage>
</organism>
<feature type="compositionally biased region" description="Basic and acidic residues" evidence="3">
    <location>
        <begin position="1071"/>
        <end position="1081"/>
    </location>
</feature>
<evidence type="ECO:0000256" key="2">
    <source>
        <dbReference type="PROSITE-ProRule" id="PRU01005"/>
    </source>
</evidence>
<dbReference type="GO" id="GO:0090729">
    <property type="term" value="F:toxin activity"/>
    <property type="evidence" value="ECO:0007669"/>
    <property type="project" value="UniProtKB-KW"/>
</dbReference>
<feature type="compositionally biased region" description="Polar residues" evidence="3">
    <location>
        <begin position="545"/>
        <end position="562"/>
    </location>
</feature>
<feature type="compositionally biased region" description="Polar residues" evidence="3">
    <location>
        <begin position="1199"/>
        <end position="1267"/>
    </location>
</feature>
<keyword evidence="4" id="KW-0472">Membrane</keyword>
<feature type="compositionally biased region" description="Polar residues" evidence="3">
    <location>
        <begin position="1141"/>
        <end position="1150"/>
    </location>
</feature>
<keyword evidence="4" id="KW-1133">Transmembrane helix</keyword>
<feature type="compositionally biased region" description="Basic residues" evidence="3">
    <location>
        <begin position="156"/>
        <end position="169"/>
    </location>
</feature>
<accession>A0AAU9XRI4</accession>
<feature type="compositionally biased region" description="Polar residues" evidence="3">
    <location>
        <begin position="473"/>
        <end position="491"/>
    </location>
</feature>
<feature type="compositionally biased region" description="Low complexity" evidence="3">
    <location>
        <begin position="452"/>
        <end position="472"/>
    </location>
</feature>
<feature type="domain" description="ShKT" evidence="5">
    <location>
        <begin position="627"/>
        <end position="657"/>
    </location>
</feature>
<feature type="compositionally biased region" description="Low complexity" evidence="3">
    <location>
        <begin position="1122"/>
        <end position="1136"/>
    </location>
</feature>
<proteinExistence type="predicted"/>
<feature type="disulfide bond" evidence="2">
    <location>
        <begin position="641"/>
        <end position="654"/>
    </location>
</feature>
<reference evidence="6 7" key="1">
    <citation type="submission" date="2022-05" db="EMBL/GenBank/DDBJ databases">
        <authorList>
            <consortium name="Genoscope - CEA"/>
            <person name="William W."/>
        </authorList>
    </citation>
    <scope>NUCLEOTIDE SEQUENCE [LARGE SCALE GENOMIC DNA]</scope>
</reference>
<evidence type="ECO:0000313" key="6">
    <source>
        <dbReference type="EMBL" id="CAH3155864.1"/>
    </source>
</evidence>
<evidence type="ECO:0000256" key="1">
    <source>
        <dbReference type="ARBA" id="ARBA00022656"/>
    </source>
</evidence>
<feature type="region of interest" description="Disordered" evidence="3">
    <location>
        <begin position="452"/>
        <end position="491"/>
    </location>
</feature>
<comment type="caution">
    <text evidence="2">Lacks conserved residue(s) required for the propagation of feature annotation.</text>
</comment>
<feature type="region of interest" description="Disordered" evidence="3">
    <location>
        <begin position="1071"/>
        <end position="1300"/>
    </location>
</feature>
<keyword evidence="4" id="KW-0812">Transmembrane</keyword>
<feature type="compositionally biased region" description="Basic and acidic residues" evidence="3">
    <location>
        <begin position="1095"/>
        <end position="1105"/>
    </location>
</feature>
<gene>
    <name evidence="6" type="ORF">PMEA_00028201</name>
</gene>
<sequence>MVHQPIKFKDAPLKAMHVKIVKSKKQAKKVEDAKPKVEVKKTAKKIKKTMKLTATRYGVKALFILFFCAVQHGLLEAKAIKKSKHAVHQSGSKKYNAPKGEFCVNHSYCSKYSDLDCASEWVQLNCPRMCRLCEYEGPELMKLPAVLYYKKGNKKHGISGSKHKNKHSAKHIDKRDDGDRRDVVFLRHPNDYSPTKQPDVVPTTSYKLFDYQSNYRKWLFLYPDEHPVHMQYVDEGKAADPYQQNAAQQTAPGAQDAAPAGQAAAPASAVATPAVGAAPVAAPAAGISPAVASTTASAAAPAAVPAAGTSAAAPTAGATPGVAPVAAQTPAPAVASAVPNAGAPAAPNPAVPQVGQAAAAVQQPAAPIAAQQPVAAQQPAANETIQVINQTVSLASNTTGFVPSVANVSQPNQTIMAGAFTAGNTTSNETIATGNITSLNQSQPWIEPLSQNSTLSQNTSLSENSSLSKNLTQSSALAQNQTSPQLQNTSSPNALAISALLKDKASTEETLESPNASPLSPFHLSEEEVTSQHKLHLVNSDKSSKMQGNFSPNAASVTLSGPGTLDLTSTGQSFTQDVTVDPQQADSENAADYPWTCCKKQPRPEGCKKCPDMPKAPPLTHIFGVYCNDLYKDCAYGYSNCNDTWWQINCPKRCNLCKTEDAQSRTEATQTKEIYPSEVNDLKENATLESDLVAPAPGVKPLVAKYTLRVKPKLLNGVPQTQEIRIMPPNKAGVEGYVKPLMVLKQNITKPMIENIEIDIPPKGAKFSSKPSVEVIEGDHTEMLQVSKGQAIVEDPVQKSQTEPEGSKPEKEATDATASNQTESSPVTQEASNNATQDQTNSESQSPLENQAATSADQADQVQAATTAQATAAAPEAATATTSTQTDATSAATTLPDTSAAQAAAYTSTQTCTDDGRCAPYTADRCADPWLRENCKSLCKLSLTEGRNIQRFAREESGNTTATGLKDATGSADDAPEVSEFQADLVAPASGPKPLEAKYTIRVKPKLKDGVPQIQEIRIMPPRSNSTKGYVKPMMVLKQNVTKPLIENIEIDVPEKGVKYASKPSVEVIEGNHKERMRVTKGEAVVESAAQKSETNSKDEQDKPQDWVASQNTTQTSKKVSEPSASQNSTSPSTSQDASDKTTSQNATDSETSKDAPKQLNAKDAMETNAASSPQTPAAPPSAPSADHTAPQDQAPAFDSSSFQKEPQQPPSQDSTASTQTPAAPQSTPGLSQNAPQQSPSKDSAASTQTPAAPQKTPSADQAVPQTQSPAQDVQAAPAASAYSQPAPVVSAPPAPAPAAYYSAPQTCSDHSVCRIYPDDRCRETWLQTNCRLKCRLCSK</sequence>
<keyword evidence="1" id="KW-0800">Toxin</keyword>
<dbReference type="PROSITE" id="PS51670">
    <property type="entry name" value="SHKT"/>
    <property type="match status" value="1"/>
</dbReference>